<name>A0A3P1XNP2_TANFO</name>
<organism evidence="1 2">
    <name type="scientific">Tannerella forsythia</name>
    <name type="common">Bacteroides forsythus</name>
    <dbReference type="NCBI Taxonomy" id="28112"/>
    <lineage>
        <taxon>Bacteria</taxon>
        <taxon>Pseudomonadati</taxon>
        <taxon>Bacteroidota</taxon>
        <taxon>Bacteroidia</taxon>
        <taxon>Bacteroidales</taxon>
        <taxon>Tannerellaceae</taxon>
        <taxon>Tannerella</taxon>
    </lineage>
</organism>
<dbReference type="AlphaFoldDB" id="A0A3P1XNP2"/>
<dbReference type="OrthoDB" id="1044640at2"/>
<dbReference type="SUPFAM" id="SSF102114">
    <property type="entry name" value="Radical SAM enzymes"/>
    <property type="match status" value="1"/>
</dbReference>
<evidence type="ECO:0000313" key="2">
    <source>
        <dbReference type="Proteomes" id="UP000278609"/>
    </source>
</evidence>
<dbReference type="InterPro" id="IPR050377">
    <property type="entry name" value="Radical_SAM_PqqE_MftC-like"/>
</dbReference>
<dbReference type="InterPro" id="IPR013785">
    <property type="entry name" value="Aldolase_TIM"/>
</dbReference>
<accession>A0A3P1XNP2</accession>
<proteinExistence type="predicted"/>
<protein>
    <submittedName>
        <fullName evidence="1">TIGR04150 pseudo-rSAM protein</fullName>
    </submittedName>
</protein>
<dbReference type="NCBIfam" id="TIGR04150">
    <property type="entry name" value="pseudo_rSAM_GG"/>
    <property type="match status" value="1"/>
</dbReference>
<dbReference type="EMBL" id="RQYS01000041">
    <property type="protein sequence ID" value="RRD59497.1"/>
    <property type="molecule type" value="Genomic_DNA"/>
</dbReference>
<dbReference type="PANTHER" id="PTHR11228">
    <property type="entry name" value="RADICAL SAM DOMAIN PROTEIN"/>
    <property type="match status" value="1"/>
</dbReference>
<reference evidence="1 2" key="1">
    <citation type="submission" date="2018-11" db="EMBL/GenBank/DDBJ databases">
        <title>Genomes From Bacteria Associated with the Canine Oral Cavity: a Test Case for Automated Genome-Based Taxonomic Assignment.</title>
        <authorList>
            <person name="Coil D.A."/>
            <person name="Jospin G."/>
            <person name="Darling A.E."/>
            <person name="Wallis C."/>
            <person name="Davis I.J."/>
            <person name="Harris S."/>
            <person name="Eisen J.A."/>
            <person name="Holcombe L.J."/>
            <person name="O'Flynn C."/>
        </authorList>
    </citation>
    <scope>NUCLEOTIDE SEQUENCE [LARGE SCALE GENOMIC DNA]</scope>
    <source>
        <strain evidence="1 2">OH2617_COT-023</strain>
    </source>
</reference>
<dbReference type="InterPro" id="IPR058240">
    <property type="entry name" value="rSAM_sf"/>
</dbReference>
<comment type="caution">
    <text evidence="1">The sequence shown here is derived from an EMBL/GenBank/DDBJ whole genome shotgun (WGS) entry which is preliminary data.</text>
</comment>
<gene>
    <name evidence="1" type="ORF">EII40_09555</name>
</gene>
<dbReference type="Gene3D" id="3.20.20.70">
    <property type="entry name" value="Aldolase class I"/>
    <property type="match status" value="1"/>
</dbReference>
<dbReference type="Proteomes" id="UP000278609">
    <property type="component" value="Unassembled WGS sequence"/>
</dbReference>
<dbReference type="PANTHER" id="PTHR11228:SF7">
    <property type="entry name" value="PQQA PEPTIDE CYCLASE"/>
    <property type="match status" value="1"/>
</dbReference>
<evidence type="ECO:0000313" key="1">
    <source>
        <dbReference type="EMBL" id="RRD59497.1"/>
    </source>
</evidence>
<dbReference type="InterPro" id="IPR026418">
    <property type="entry name" value="Pseudo_rSAM"/>
</dbReference>
<dbReference type="RefSeq" id="WP_124752034.1">
    <property type="nucleotide sequence ID" value="NZ_RQYS01000041.1"/>
</dbReference>
<sequence length="420" mass="48674">MTGQTDFSKPYWFYLSSDVYVSDNKEETKMLLYHTRTGEQLEINQPNSIRLIKEVYEPDNLGVVKLPVLKPDKQDLMDFIETVMKMKMGGLMNIEDEKKKPINLLPILSLSKDVEKLKRSDDLSLIIPDLISYLSELSIYINGKCTLECSACSDFYRQVRSCFKSYENEELHPSLLRKILDQLTYSRVKKINIIGGNIFKYSYWDDLVDLMNEYEFDFHLWANYLNVPEEEIIRALSSKVIYEILVTFPIQASSFETVAGKYKSNTNFHFLIENEKQYKDAINLIENLRITNFCIEPIYTGANIDFFSEHVFLEKEDIFSSVISMREIFRNQKLNANNFGALTILSDGSAKANMNARTIGNIHQDSILDLIYREMASNSAWRVIRNKGVCSNCLYRFLCPPPSSYETVIGKPNLCHINHK</sequence>